<evidence type="ECO:0000313" key="15">
    <source>
        <dbReference type="Proteomes" id="UP000199438"/>
    </source>
</evidence>
<evidence type="ECO:0000256" key="1">
    <source>
        <dbReference type="ARBA" id="ARBA00004162"/>
    </source>
</evidence>
<keyword evidence="6 13" id="KW-1133">Transmembrane helix</keyword>
<keyword evidence="5" id="KW-0732">Signal</keyword>
<comment type="similarity">
    <text evidence="10">Belongs to the acyltransferase CrtO family.</text>
</comment>
<dbReference type="OrthoDB" id="883215at2"/>
<dbReference type="AlphaFoldDB" id="A0A1I1HUL7"/>
<keyword evidence="8" id="KW-0012">Acyltransferase</keyword>
<keyword evidence="2" id="KW-1003">Cell membrane</keyword>
<evidence type="ECO:0000256" key="12">
    <source>
        <dbReference type="ARBA" id="ARBA00025324"/>
    </source>
</evidence>
<comment type="function">
    <text evidence="12">Catalyzes the acylation of glycosyl-4,4'-diaponeurosporenoate, i.e. the esterification of glucose at the C6'' position with the carboxyl group of the C(15) fatty acid 12-methyltetradecanoic acid, to yield staphyloxanthin. This is the last step in the biosynthesis of this orange pigment, present in most staphylococci strains.</text>
</comment>
<accession>A0A1I1HUL7</accession>
<name>A0A1I1HUL7_9FLAO</name>
<comment type="pathway">
    <text evidence="9">Carotenoid biosynthesis; staphyloxanthin biosynthesis; staphyloxanthin from farnesyl diphosphate: step 5/5.</text>
</comment>
<dbReference type="EMBL" id="FOKV01000003">
    <property type="protein sequence ID" value="SFC27747.1"/>
    <property type="molecule type" value="Genomic_DNA"/>
</dbReference>
<evidence type="ECO:0000256" key="3">
    <source>
        <dbReference type="ARBA" id="ARBA00022679"/>
    </source>
</evidence>
<keyword evidence="7 13" id="KW-0472">Membrane</keyword>
<evidence type="ECO:0000256" key="9">
    <source>
        <dbReference type="ARBA" id="ARBA00023588"/>
    </source>
</evidence>
<evidence type="ECO:0000256" key="10">
    <source>
        <dbReference type="ARBA" id="ARBA00023603"/>
    </source>
</evidence>
<protein>
    <recommendedName>
        <fullName evidence="11">Glycosyl-4,4'-diaponeurosporenoate acyltransferase</fullName>
    </recommendedName>
</protein>
<evidence type="ECO:0000256" key="13">
    <source>
        <dbReference type="SAM" id="Phobius"/>
    </source>
</evidence>
<dbReference type="Pfam" id="PF18927">
    <property type="entry name" value="CrtO"/>
    <property type="match status" value="1"/>
</dbReference>
<evidence type="ECO:0000256" key="2">
    <source>
        <dbReference type="ARBA" id="ARBA00022475"/>
    </source>
</evidence>
<reference evidence="15" key="1">
    <citation type="submission" date="2016-10" db="EMBL/GenBank/DDBJ databases">
        <authorList>
            <person name="Varghese N."/>
            <person name="Submissions S."/>
        </authorList>
    </citation>
    <scope>NUCLEOTIDE SEQUENCE [LARGE SCALE GENOMIC DNA]</scope>
    <source>
        <strain evidence="15">DSM 24499</strain>
    </source>
</reference>
<sequence>MTLKYITFSISICLISWIVGMIVNAALRKTEFYGKLSNISLIKSRKLNKFIGLGAFKWIVKNTFFRFFNPKLQLQSKATTEELIELKQKMTIAEISHFIGFIFVMIFAMIKIIRAEYLFSLWIILVNILMNLYPSLLQQENKGRIDRFLKILSKKEAKRIA</sequence>
<proteinExistence type="inferred from homology"/>
<dbReference type="RefSeq" id="WP_092541903.1">
    <property type="nucleotide sequence ID" value="NZ_FOKV01000003.1"/>
</dbReference>
<keyword evidence="3" id="KW-0808">Transferase</keyword>
<feature type="transmembrane region" description="Helical" evidence="13">
    <location>
        <begin position="6"/>
        <end position="27"/>
    </location>
</feature>
<evidence type="ECO:0000256" key="5">
    <source>
        <dbReference type="ARBA" id="ARBA00022729"/>
    </source>
</evidence>
<keyword evidence="4 13" id="KW-0812">Transmembrane</keyword>
<gene>
    <name evidence="14" type="ORF">SAMN04487907_103184</name>
</gene>
<dbReference type="UniPathway" id="UPA00029">
    <property type="reaction ID" value="UER00560"/>
</dbReference>
<evidence type="ECO:0000256" key="11">
    <source>
        <dbReference type="ARBA" id="ARBA00023667"/>
    </source>
</evidence>
<keyword evidence="15" id="KW-1185">Reference proteome</keyword>
<evidence type="ECO:0000256" key="4">
    <source>
        <dbReference type="ARBA" id="ARBA00022692"/>
    </source>
</evidence>
<organism evidence="14 15">
    <name type="scientific">Zunongwangia mangrovi</name>
    <dbReference type="NCBI Taxonomy" id="1334022"/>
    <lineage>
        <taxon>Bacteria</taxon>
        <taxon>Pseudomonadati</taxon>
        <taxon>Bacteroidota</taxon>
        <taxon>Flavobacteriia</taxon>
        <taxon>Flavobacteriales</taxon>
        <taxon>Flavobacteriaceae</taxon>
        <taxon>Zunongwangia</taxon>
    </lineage>
</organism>
<evidence type="ECO:0000313" key="14">
    <source>
        <dbReference type="EMBL" id="SFC27747.1"/>
    </source>
</evidence>
<evidence type="ECO:0000256" key="6">
    <source>
        <dbReference type="ARBA" id="ARBA00022989"/>
    </source>
</evidence>
<dbReference type="GO" id="GO:0005886">
    <property type="term" value="C:plasma membrane"/>
    <property type="evidence" value="ECO:0007669"/>
    <property type="project" value="UniProtKB-SubCell"/>
</dbReference>
<dbReference type="GO" id="GO:0016746">
    <property type="term" value="F:acyltransferase activity"/>
    <property type="evidence" value="ECO:0007669"/>
    <property type="project" value="UniProtKB-KW"/>
</dbReference>
<evidence type="ECO:0000256" key="8">
    <source>
        <dbReference type="ARBA" id="ARBA00023315"/>
    </source>
</evidence>
<feature type="transmembrane region" description="Helical" evidence="13">
    <location>
        <begin position="95"/>
        <end position="113"/>
    </location>
</feature>
<dbReference type="InterPro" id="IPR044021">
    <property type="entry name" value="CrtO"/>
</dbReference>
<feature type="transmembrane region" description="Helical" evidence="13">
    <location>
        <begin position="119"/>
        <end position="137"/>
    </location>
</feature>
<evidence type="ECO:0000256" key="7">
    <source>
        <dbReference type="ARBA" id="ARBA00023136"/>
    </source>
</evidence>
<comment type="subcellular location">
    <subcellularLocation>
        <location evidence="1">Cell membrane</location>
        <topology evidence="1">Single-pass membrane protein</topology>
    </subcellularLocation>
</comment>
<dbReference type="Proteomes" id="UP000199438">
    <property type="component" value="Unassembled WGS sequence"/>
</dbReference>
<dbReference type="STRING" id="1334022.SAMN04487907_103184"/>